<accession>A0A2A5WC99</accession>
<dbReference type="Pfam" id="PF07626">
    <property type="entry name" value="PSD3"/>
    <property type="match status" value="1"/>
</dbReference>
<dbReference type="InterPro" id="IPR013043">
    <property type="entry name" value="DUF1595"/>
</dbReference>
<proteinExistence type="predicted"/>
<dbReference type="SUPFAM" id="SSF46626">
    <property type="entry name" value="Cytochrome c"/>
    <property type="match status" value="1"/>
</dbReference>
<evidence type="ECO:0008006" key="9">
    <source>
        <dbReference type="Google" id="ProtNLM"/>
    </source>
</evidence>
<dbReference type="GO" id="GO:0009055">
    <property type="term" value="F:electron transfer activity"/>
    <property type="evidence" value="ECO:0007669"/>
    <property type="project" value="InterPro"/>
</dbReference>
<evidence type="ECO:0000259" key="6">
    <source>
        <dbReference type="Pfam" id="PF07637"/>
    </source>
</evidence>
<sequence>MIGAKNSNKVKLQLFVVTVLLMSGIGARGQEAEVVHELEPLLAKNCAACHGPETQTAGINLTSLIREAPLVKNLETWRRVISALEVGKMPPPGAPQPTVAARARMLDLLRNDIENFDFSTIDNPGFELMRRLTHTEYDNTIRDLFGVRLDVTERFPVELIGNSGFENSSNTLFLQSSLMERYIGAAQTIVDLALPAEPITAAHFRTRELIYTKIPDSIVSEKEASEIVLSNFLSQAYRRPLIDEELLAATQQFTLARSNGLSYESSIKQVIQAALISPKFLLRVESGRESLVSYQINEWELASRLSYFLWATMPDRELFDLAAEGRLSDPIVMEQQVSRMLRDEKANTLGDVFAAQWLGFHNVGTRIWLDPIDNPWCTDSLMTAMRDETSMFFMSLVRDNLPIRTLIDADFTYVNEELATTLYNIEGVVGDHMRRIEVSDSNRGGILGHASILALTSNYTTTSPVKRGVYVLDTILGTPPPEPPPNVGVLSQELQEMREMSFREKVEMHSSNEYCRGCHSRIDPIGFSMENFSFFGQWRDTYDFRVRVDSEEEADESIVINTESSPEPVTIHFKTTKRRISSQGSLPDGEVFDGPSGLKQALLKDRYEDLVRQVVSRMLSYSLGRQLEYYDEPAVRSIIAALEENEFSFQTLIQKVVASYPFRYKKNLHREIH</sequence>
<evidence type="ECO:0000313" key="7">
    <source>
        <dbReference type="EMBL" id="PDH33981.1"/>
    </source>
</evidence>
<dbReference type="InterPro" id="IPR011429">
    <property type="entry name" value="Cyt_c_Planctomycete-type"/>
</dbReference>
<feature type="domain" description="DUF1587" evidence="2">
    <location>
        <begin position="130"/>
        <end position="194"/>
    </location>
</feature>
<dbReference type="InterPro" id="IPR011478">
    <property type="entry name" value="DUF1585"/>
</dbReference>
<evidence type="ECO:0000259" key="1">
    <source>
        <dbReference type="Pfam" id="PF07624"/>
    </source>
</evidence>
<evidence type="ECO:0000313" key="8">
    <source>
        <dbReference type="Proteomes" id="UP000219329"/>
    </source>
</evidence>
<dbReference type="Pfam" id="PF07627">
    <property type="entry name" value="PSCyt3"/>
    <property type="match status" value="1"/>
</dbReference>
<feature type="domain" description="DUF1595" evidence="6">
    <location>
        <begin position="228"/>
        <end position="285"/>
    </location>
</feature>
<comment type="caution">
    <text evidence="7">The sequence shown here is derived from an EMBL/GenBank/DDBJ whole genome shotgun (WGS) entry which is preliminary data.</text>
</comment>
<dbReference type="EMBL" id="NTJZ01000005">
    <property type="protein sequence ID" value="PDH33981.1"/>
    <property type="molecule type" value="Genomic_DNA"/>
</dbReference>
<dbReference type="InterPro" id="IPR013042">
    <property type="entry name" value="DUF1592"/>
</dbReference>
<feature type="domain" description="DUF1585" evidence="1">
    <location>
        <begin position="588"/>
        <end position="662"/>
    </location>
</feature>
<feature type="domain" description="Cytochrome C Planctomycete-type" evidence="5">
    <location>
        <begin position="46"/>
        <end position="93"/>
    </location>
</feature>
<evidence type="ECO:0000259" key="4">
    <source>
        <dbReference type="Pfam" id="PF07631"/>
    </source>
</evidence>
<feature type="domain" description="DUF1588" evidence="3">
    <location>
        <begin position="443"/>
        <end position="541"/>
    </location>
</feature>
<evidence type="ECO:0000259" key="5">
    <source>
        <dbReference type="Pfam" id="PF07635"/>
    </source>
</evidence>
<evidence type="ECO:0000259" key="2">
    <source>
        <dbReference type="Pfam" id="PF07626"/>
    </source>
</evidence>
<dbReference type="InterPro" id="IPR013036">
    <property type="entry name" value="DUF1587"/>
</dbReference>
<dbReference type="InterPro" id="IPR013039">
    <property type="entry name" value="DUF1588"/>
</dbReference>
<dbReference type="GO" id="GO:0020037">
    <property type="term" value="F:heme binding"/>
    <property type="evidence" value="ECO:0007669"/>
    <property type="project" value="InterPro"/>
</dbReference>
<dbReference type="Pfam" id="PF07637">
    <property type="entry name" value="PSD5"/>
    <property type="match status" value="1"/>
</dbReference>
<dbReference type="InterPro" id="IPR036909">
    <property type="entry name" value="Cyt_c-like_dom_sf"/>
</dbReference>
<gene>
    <name evidence="7" type="ORF">CNF02_06390</name>
</gene>
<organism evidence="7 8">
    <name type="scientific">OM182 bacterium MED-G28</name>
    <dbReference type="NCBI Taxonomy" id="1986256"/>
    <lineage>
        <taxon>Bacteria</taxon>
        <taxon>Pseudomonadati</taxon>
        <taxon>Pseudomonadota</taxon>
        <taxon>Gammaproteobacteria</taxon>
        <taxon>OMG group</taxon>
        <taxon>OM182 clade</taxon>
    </lineage>
</organism>
<dbReference type="AlphaFoldDB" id="A0A2A5WC99"/>
<name>A0A2A5WC99_9GAMM</name>
<dbReference type="Pfam" id="PF07624">
    <property type="entry name" value="PSD2"/>
    <property type="match status" value="1"/>
</dbReference>
<dbReference type="Proteomes" id="UP000219329">
    <property type="component" value="Unassembled WGS sequence"/>
</dbReference>
<dbReference type="Pfam" id="PF07635">
    <property type="entry name" value="PSCyt1"/>
    <property type="match status" value="1"/>
</dbReference>
<dbReference type="Pfam" id="PF07631">
    <property type="entry name" value="PSD4"/>
    <property type="match status" value="1"/>
</dbReference>
<reference evidence="7 8" key="1">
    <citation type="submission" date="2017-08" db="EMBL/GenBank/DDBJ databases">
        <title>Fine stratification of microbial communities through a metagenomic profile of the photic zone.</title>
        <authorList>
            <person name="Haro-Moreno J.M."/>
            <person name="Lopez-Perez M."/>
            <person name="De La Torre J."/>
            <person name="Picazo A."/>
            <person name="Camacho A."/>
            <person name="Rodriguez-Valera F."/>
        </authorList>
    </citation>
    <scope>NUCLEOTIDE SEQUENCE [LARGE SCALE GENOMIC DNA]</scope>
    <source>
        <strain evidence="7">MED-G28</strain>
    </source>
</reference>
<feature type="domain" description="DUF1592" evidence="4">
    <location>
        <begin position="297"/>
        <end position="423"/>
    </location>
</feature>
<evidence type="ECO:0000259" key="3">
    <source>
        <dbReference type="Pfam" id="PF07627"/>
    </source>
</evidence>
<protein>
    <recommendedName>
        <fullName evidence="9">Cytochrome c domain-containing protein</fullName>
    </recommendedName>
</protein>